<dbReference type="EMBL" id="JARBJD010000097">
    <property type="protein sequence ID" value="KAK2952917.1"/>
    <property type="molecule type" value="Genomic_DNA"/>
</dbReference>
<accession>A0ABQ9XQJ4</accession>
<name>A0ABQ9XQJ4_9EUKA</name>
<evidence type="ECO:0000256" key="1">
    <source>
        <dbReference type="SAM" id="MobiDB-lite"/>
    </source>
</evidence>
<protein>
    <submittedName>
        <fullName evidence="2">Uncharacterized protein</fullName>
    </submittedName>
</protein>
<sequence>MSLLVDPQCFRVTRIVELPVDPALQRREAEKADPLPEDGFRVGITGKTAEQSPGFRRPASSLAPLRRPSHIDHPHVLHRAAHTAQSDTRCVTNFAGFRNQSSFGLSSSEWDSNTNAKEEKTHALTSLQTGSGTPSQLPMRWTSSQADYNSEKRLIESLLEAELVSPPNLVDDPLMYSSFSRGGVFCSPIIPRWKNTTSSDLL</sequence>
<comment type="caution">
    <text evidence="2">The sequence shown here is derived from an EMBL/GenBank/DDBJ whole genome shotgun (WGS) entry which is preliminary data.</text>
</comment>
<feature type="region of interest" description="Disordered" evidence="1">
    <location>
        <begin position="47"/>
        <end position="66"/>
    </location>
</feature>
<organism evidence="2 3">
    <name type="scientific">Blattamonas nauphoetae</name>
    <dbReference type="NCBI Taxonomy" id="2049346"/>
    <lineage>
        <taxon>Eukaryota</taxon>
        <taxon>Metamonada</taxon>
        <taxon>Preaxostyla</taxon>
        <taxon>Oxymonadida</taxon>
        <taxon>Blattamonas</taxon>
    </lineage>
</organism>
<proteinExistence type="predicted"/>
<feature type="compositionally biased region" description="Polar residues" evidence="1">
    <location>
        <begin position="123"/>
        <end position="140"/>
    </location>
</feature>
<feature type="region of interest" description="Disordered" evidence="1">
    <location>
        <begin position="106"/>
        <end position="140"/>
    </location>
</feature>
<evidence type="ECO:0000313" key="2">
    <source>
        <dbReference type="EMBL" id="KAK2952917.1"/>
    </source>
</evidence>
<dbReference type="Proteomes" id="UP001281761">
    <property type="component" value="Unassembled WGS sequence"/>
</dbReference>
<gene>
    <name evidence="2" type="ORF">BLNAU_12093</name>
</gene>
<reference evidence="2 3" key="1">
    <citation type="journal article" date="2022" name="bioRxiv">
        <title>Genomics of Preaxostyla Flagellates Illuminates Evolutionary Transitions and the Path Towards Mitochondrial Loss.</title>
        <authorList>
            <person name="Novak L.V.F."/>
            <person name="Treitli S.C."/>
            <person name="Pyrih J."/>
            <person name="Halakuc P."/>
            <person name="Pipaliya S.V."/>
            <person name="Vacek V."/>
            <person name="Brzon O."/>
            <person name="Soukal P."/>
            <person name="Eme L."/>
            <person name="Dacks J.B."/>
            <person name="Karnkowska A."/>
            <person name="Elias M."/>
            <person name="Hampl V."/>
        </authorList>
    </citation>
    <scope>NUCLEOTIDE SEQUENCE [LARGE SCALE GENOMIC DNA]</scope>
    <source>
        <strain evidence="2">NAU3</strain>
        <tissue evidence="2">Gut</tissue>
    </source>
</reference>
<evidence type="ECO:0000313" key="3">
    <source>
        <dbReference type="Proteomes" id="UP001281761"/>
    </source>
</evidence>
<feature type="compositionally biased region" description="Polar residues" evidence="1">
    <location>
        <begin position="106"/>
        <end position="115"/>
    </location>
</feature>
<keyword evidence="3" id="KW-1185">Reference proteome</keyword>